<dbReference type="NCBIfam" id="NF003433">
    <property type="entry name" value="PRK04949.1"/>
    <property type="match status" value="1"/>
</dbReference>
<evidence type="ECO:0000256" key="3">
    <source>
        <dbReference type="ARBA" id="ARBA00022475"/>
    </source>
</evidence>
<evidence type="ECO:0000256" key="2">
    <source>
        <dbReference type="ARBA" id="ARBA00022448"/>
    </source>
</evidence>
<keyword evidence="9 11" id="KW-0472">Membrane</keyword>
<feature type="transmembrane region" description="Helical" evidence="11">
    <location>
        <begin position="70"/>
        <end position="101"/>
    </location>
</feature>
<reference evidence="12 13" key="1">
    <citation type="submission" date="2017-01" db="EMBL/GenBank/DDBJ databases">
        <title>Draft sequence of Acidihalobacter ferrooxidans strain DSM 14175 (strain V8).</title>
        <authorList>
            <person name="Khaleque H.N."/>
            <person name="Ramsay J.P."/>
            <person name="Murphy R.J.T."/>
            <person name="Kaksonen A.H."/>
            <person name="Boxall N.J."/>
            <person name="Watkin E.L.J."/>
        </authorList>
    </citation>
    <scope>NUCLEOTIDE SEQUENCE [LARGE SCALE GENOMIC DNA]</scope>
    <source>
        <strain evidence="12 13">V8</strain>
    </source>
</reference>
<evidence type="ECO:0000313" key="13">
    <source>
        <dbReference type="Proteomes" id="UP000243807"/>
    </source>
</evidence>
<keyword evidence="3" id="KW-1003">Cell membrane</keyword>
<dbReference type="PANTHER" id="PTHR37468">
    <property type="entry name" value="SULFATE TRANSPORTER CYSZ"/>
    <property type="match status" value="1"/>
</dbReference>
<feature type="transmembrane region" description="Helical" evidence="11">
    <location>
        <begin position="200"/>
        <end position="233"/>
    </location>
</feature>
<gene>
    <name evidence="12" type="ORF">BW247_09535</name>
</gene>
<keyword evidence="4" id="KW-0997">Cell inner membrane</keyword>
<feature type="transmembrane region" description="Helical" evidence="11">
    <location>
        <begin position="163"/>
        <end position="179"/>
    </location>
</feature>
<dbReference type="InterPro" id="IPR050480">
    <property type="entry name" value="CysZ-like"/>
</dbReference>
<evidence type="ECO:0000313" key="12">
    <source>
        <dbReference type="EMBL" id="APZ43309.1"/>
    </source>
</evidence>
<name>A0A1P8UHK1_9GAMM</name>
<evidence type="ECO:0000256" key="10">
    <source>
        <dbReference type="ARBA" id="ARBA00023192"/>
    </source>
</evidence>
<keyword evidence="7 11" id="KW-1133">Transmembrane helix</keyword>
<keyword evidence="6 11" id="KW-0812">Transmembrane</keyword>
<feature type="transmembrane region" description="Helical" evidence="11">
    <location>
        <begin position="27"/>
        <end position="50"/>
    </location>
</feature>
<dbReference type="Proteomes" id="UP000243807">
    <property type="component" value="Chromosome"/>
</dbReference>
<dbReference type="PANTHER" id="PTHR37468:SF1">
    <property type="entry name" value="SULFATE TRANSPORTER CYSZ"/>
    <property type="match status" value="1"/>
</dbReference>
<dbReference type="InterPro" id="IPR059112">
    <property type="entry name" value="CysZ/EI24"/>
</dbReference>
<evidence type="ECO:0000256" key="8">
    <source>
        <dbReference type="ARBA" id="ARBA00023032"/>
    </source>
</evidence>
<evidence type="ECO:0000256" key="7">
    <source>
        <dbReference type="ARBA" id="ARBA00022989"/>
    </source>
</evidence>
<proteinExistence type="predicted"/>
<sequence>MLSDFLIGFAYIFRGLKLIGQPDLRRYVVLPLLINTVLFAVALFGLAAFLDSLMQRYIPHWLSWLEWLLWPLLAIGFGVIVFYTFTLVANLIAASFTGLLAERIEQRLGGRPPSADASLWGNVHAGLIAMRTQLSALIYMLLWAIPLLLLSLIPWLAFLLTPLWLIFSSWMLALGYLAIPTGNHSFDFRRDRAIATEHRALMLGLGAGITLLTVIPILNFLVLAAGTAAATALWTERLAPSLPFGRESRNVSLDVDNGLR</sequence>
<dbReference type="Pfam" id="PF07264">
    <property type="entry name" value="EI24"/>
    <property type="match status" value="1"/>
</dbReference>
<keyword evidence="10" id="KW-0198">Cysteine biosynthesis</keyword>
<protein>
    <submittedName>
        <fullName evidence="12">Sulfate transporter CysZ</fullName>
    </submittedName>
</protein>
<dbReference type="KEGG" id="afy:BW247_09535"/>
<dbReference type="GO" id="GO:0019344">
    <property type="term" value="P:cysteine biosynthetic process"/>
    <property type="evidence" value="ECO:0007669"/>
    <property type="project" value="UniProtKB-KW"/>
</dbReference>
<dbReference type="GO" id="GO:0005886">
    <property type="term" value="C:plasma membrane"/>
    <property type="evidence" value="ECO:0007669"/>
    <property type="project" value="TreeGrafter"/>
</dbReference>
<dbReference type="GO" id="GO:0000103">
    <property type="term" value="P:sulfate assimilation"/>
    <property type="evidence" value="ECO:0007669"/>
    <property type="project" value="TreeGrafter"/>
</dbReference>
<keyword evidence="13" id="KW-1185">Reference proteome</keyword>
<keyword evidence="2" id="KW-0813">Transport</keyword>
<evidence type="ECO:0000256" key="1">
    <source>
        <dbReference type="ARBA" id="ARBA00004141"/>
    </source>
</evidence>
<evidence type="ECO:0000256" key="4">
    <source>
        <dbReference type="ARBA" id="ARBA00022519"/>
    </source>
</evidence>
<dbReference type="AlphaFoldDB" id="A0A1P8UHK1"/>
<dbReference type="RefSeq" id="WP_076836950.1">
    <property type="nucleotide sequence ID" value="NZ_CP019434.1"/>
</dbReference>
<keyword evidence="8" id="KW-0764">Sulfate transport</keyword>
<feature type="transmembrane region" description="Helical" evidence="11">
    <location>
        <begin position="136"/>
        <end position="157"/>
    </location>
</feature>
<evidence type="ECO:0000256" key="5">
    <source>
        <dbReference type="ARBA" id="ARBA00022605"/>
    </source>
</evidence>
<dbReference type="GO" id="GO:0009675">
    <property type="term" value="F:high-affinity sulfate:proton symporter activity"/>
    <property type="evidence" value="ECO:0007669"/>
    <property type="project" value="TreeGrafter"/>
</dbReference>
<comment type="subcellular location">
    <subcellularLocation>
        <location evidence="1">Membrane</location>
        <topology evidence="1">Multi-pass membrane protein</topology>
    </subcellularLocation>
</comment>
<accession>A0A1P8UHK1</accession>
<organism evidence="12 13">
    <name type="scientific">Acidihalobacter ferrooxydans</name>
    <dbReference type="NCBI Taxonomy" id="1765967"/>
    <lineage>
        <taxon>Bacteria</taxon>
        <taxon>Pseudomonadati</taxon>
        <taxon>Pseudomonadota</taxon>
        <taxon>Gammaproteobacteria</taxon>
        <taxon>Chromatiales</taxon>
        <taxon>Ectothiorhodospiraceae</taxon>
        <taxon>Acidihalobacter</taxon>
    </lineage>
</organism>
<dbReference type="EMBL" id="CP019434">
    <property type="protein sequence ID" value="APZ43309.1"/>
    <property type="molecule type" value="Genomic_DNA"/>
</dbReference>
<evidence type="ECO:0000256" key="11">
    <source>
        <dbReference type="SAM" id="Phobius"/>
    </source>
</evidence>
<evidence type="ECO:0000256" key="9">
    <source>
        <dbReference type="ARBA" id="ARBA00023136"/>
    </source>
</evidence>
<keyword evidence="5" id="KW-0028">Amino-acid biosynthesis</keyword>
<dbReference type="STRING" id="1765967.BW247_09535"/>
<evidence type="ECO:0000256" key="6">
    <source>
        <dbReference type="ARBA" id="ARBA00022692"/>
    </source>
</evidence>